<dbReference type="OrthoDB" id="5835829at2759"/>
<name>A0A5B8MXI8_9CHLO</name>
<reference evidence="3 4" key="1">
    <citation type="submission" date="2018-07" db="EMBL/GenBank/DDBJ databases">
        <title>The complete nuclear genome of the prasinophyte Chloropicon primus (CCMP1205).</title>
        <authorList>
            <person name="Pombert J.-F."/>
            <person name="Otis C."/>
            <person name="Turmel M."/>
            <person name="Lemieux C."/>
        </authorList>
    </citation>
    <scope>NUCLEOTIDE SEQUENCE [LARGE SCALE GENOMIC DNA]</scope>
    <source>
        <strain evidence="3 4">CCMP1205</strain>
    </source>
</reference>
<dbReference type="EMBL" id="HBHL01013311">
    <property type="protein sequence ID" value="CAD9719888.1"/>
    <property type="molecule type" value="Transcribed_RNA"/>
</dbReference>
<protein>
    <recommendedName>
        <fullName evidence="5">Glycosyltransferase</fullName>
    </recommendedName>
</protein>
<evidence type="ECO:0000313" key="2">
    <source>
        <dbReference type="EMBL" id="CAD9719888.1"/>
    </source>
</evidence>
<accession>A0A5B8MXI8</accession>
<keyword evidence="1" id="KW-0808">Transferase</keyword>
<dbReference type="CDD" id="cd03784">
    <property type="entry name" value="GT1_Gtf-like"/>
    <property type="match status" value="1"/>
</dbReference>
<evidence type="ECO:0000256" key="1">
    <source>
        <dbReference type="ARBA" id="ARBA00022679"/>
    </source>
</evidence>
<dbReference type="SUPFAM" id="SSF53756">
    <property type="entry name" value="UDP-Glycosyltransferase/glycogen phosphorylase"/>
    <property type="match status" value="1"/>
</dbReference>
<dbReference type="GO" id="GO:0008194">
    <property type="term" value="F:UDP-glycosyltransferase activity"/>
    <property type="evidence" value="ECO:0007669"/>
    <property type="project" value="InterPro"/>
</dbReference>
<dbReference type="EMBL" id="CP031045">
    <property type="protein sequence ID" value="QDZ24184.1"/>
    <property type="molecule type" value="Genomic_DNA"/>
</dbReference>
<dbReference type="AlphaFoldDB" id="A0A5B8MXI8"/>
<dbReference type="PANTHER" id="PTHR48050">
    <property type="entry name" value="STEROL 3-BETA-GLUCOSYLTRANSFERASE"/>
    <property type="match status" value="1"/>
</dbReference>
<evidence type="ECO:0008006" key="5">
    <source>
        <dbReference type="Google" id="ProtNLM"/>
    </source>
</evidence>
<dbReference type="STRING" id="1764295.A0A5B8MXI8"/>
<evidence type="ECO:0000313" key="3">
    <source>
        <dbReference type="EMBL" id="QDZ24184.1"/>
    </source>
</evidence>
<dbReference type="Proteomes" id="UP000316726">
    <property type="component" value="Chromosome 12"/>
</dbReference>
<dbReference type="Pfam" id="PF00201">
    <property type="entry name" value="UDPGT"/>
    <property type="match status" value="1"/>
</dbReference>
<gene>
    <name evidence="3" type="ORF">A3770_12p67020</name>
    <name evidence="2" type="ORF">CPRI1469_LOCUS8754</name>
</gene>
<keyword evidence="4" id="KW-1185">Reference proteome</keyword>
<dbReference type="InterPro" id="IPR050426">
    <property type="entry name" value="Glycosyltransferase_28"/>
</dbReference>
<reference evidence="2" key="2">
    <citation type="submission" date="2021-01" db="EMBL/GenBank/DDBJ databases">
        <authorList>
            <person name="Corre E."/>
            <person name="Pelletier E."/>
            <person name="Niang G."/>
            <person name="Scheremetjew M."/>
            <person name="Finn R."/>
            <person name="Kale V."/>
            <person name="Holt S."/>
            <person name="Cochrane G."/>
            <person name="Meng A."/>
            <person name="Brown T."/>
            <person name="Cohen L."/>
        </authorList>
    </citation>
    <scope>NUCLEOTIDE SEQUENCE</scope>
    <source>
        <strain evidence="2">CCMP1205</strain>
    </source>
</reference>
<proteinExistence type="predicted"/>
<organism evidence="3 4">
    <name type="scientific">Chloropicon primus</name>
    <dbReference type="NCBI Taxonomy" id="1764295"/>
    <lineage>
        <taxon>Eukaryota</taxon>
        <taxon>Viridiplantae</taxon>
        <taxon>Chlorophyta</taxon>
        <taxon>Chloropicophyceae</taxon>
        <taxon>Chloropicales</taxon>
        <taxon>Chloropicaceae</taxon>
        <taxon>Chloropicon</taxon>
    </lineage>
</organism>
<evidence type="ECO:0000313" key="4">
    <source>
        <dbReference type="Proteomes" id="UP000316726"/>
    </source>
</evidence>
<dbReference type="Gene3D" id="3.40.50.2000">
    <property type="entry name" value="Glycogen Phosphorylase B"/>
    <property type="match status" value="2"/>
</dbReference>
<dbReference type="InterPro" id="IPR002213">
    <property type="entry name" value="UDP_glucos_trans"/>
</dbReference>
<sequence length="501" mass="55880">MGEVGPSSEGLRVAVFPHDGTGHLNPQLALVDGMVKRGAVARFYLLTEKNKANIDAFGRRFEGKITTKVLGQLADFHDFVVPVAEQSDSDRLVSDLVLASAGQALAYMDKVLADFEEYKPDLIIHDPFELVACLAAEIKRLPSVTTITVPNFNSYPILSGLQSDDEWTACFEDHLNSQTLQRIGAQFKDRHGFDPHNPIFTVPMSCYHPSGLPLCTGLRSFQQKMPSVIQKRIPSFVKLEESCVYVGPMLLSTSAGRISSQESSNTKHPLLDEPFPHDVVAKYKAEGRKIIYFSMGTVSTSPYFWEHQGPITKMYGARNNGKTFCRTLWQHAFEAFGEKDDYAVIVATCTPSVDALDGFKIPRNFILRRRCPQLEVLNDCHVFFTHAGANSLMESIQAEVPMIALPWFSDQFENAKMIAALGVGLAHQDPLAEMTPRVMLEDVEKILNNSEAFAERLRITKDQFEAAGGVPKAIEAIEEYLKGFRRSGLHKKSYSETFFSK</sequence>
<dbReference type="PANTHER" id="PTHR48050:SF13">
    <property type="entry name" value="STEROL 3-BETA-GLUCOSYLTRANSFERASE UGT80A2"/>
    <property type="match status" value="1"/>
</dbReference>